<gene>
    <name evidence="5" type="ORF">GQ651_08025</name>
</gene>
<dbReference type="SFLD" id="SFLDS00003">
    <property type="entry name" value="Haloacid_Dehalogenase"/>
    <property type="match status" value="1"/>
</dbReference>
<sequence length="222" mass="23235">MQTVIFDLDGTLADTSGDLIAAANATFEHMGLGPLLDPQADKLTAFHGARAMLRLGFSRIEGGGEDDVEAGYPFLLDHYAANINNLTVLYPGARDTVEALLGQGYKVGICTNKPVEMADDLMRRLDMRDLFAGFVGAGTLSVSKPDPAPYRLAVEQSGGAVEQSLIVGDTATDAKTARAVGVPAVLVGFGPEGDEVGRHGADAVIPDFPALPDTVARLIGRP</sequence>
<dbReference type="SFLD" id="SFLDG01129">
    <property type="entry name" value="C1.5:_HAD__Beta-PGM__Phosphata"/>
    <property type="match status" value="1"/>
</dbReference>
<evidence type="ECO:0000313" key="5">
    <source>
        <dbReference type="EMBL" id="MXQ07792.1"/>
    </source>
</evidence>
<dbReference type="GO" id="GO:0006281">
    <property type="term" value="P:DNA repair"/>
    <property type="evidence" value="ECO:0007669"/>
    <property type="project" value="TreeGrafter"/>
</dbReference>
<dbReference type="Gene3D" id="1.10.150.240">
    <property type="entry name" value="Putative phosphatase, domain 2"/>
    <property type="match status" value="1"/>
</dbReference>
<dbReference type="PANTHER" id="PTHR43434">
    <property type="entry name" value="PHOSPHOGLYCOLATE PHOSPHATASE"/>
    <property type="match status" value="1"/>
</dbReference>
<dbReference type="InterPro" id="IPR036412">
    <property type="entry name" value="HAD-like_sf"/>
</dbReference>
<dbReference type="Proteomes" id="UP000480350">
    <property type="component" value="Unassembled WGS sequence"/>
</dbReference>
<dbReference type="GO" id="GO:0005829">
    <property type="term" value="C:cytosol"/>
    <property type="evidence" value="ECO:0007669"/>
    <property type="project" value="TreeGrafter"/>
</dbReference>
<evidence type="ECO:0000256" key="4">
    <source>
        <dbReference type="ARBA" id="ARBA00013078"/>
    </source>
</evidence>
<accession>A0A7C9MDP3</accession>
<dbReference type="PANTHER" id="PTHR43434:SF1">
    <property type="entry name" value="PHOSPHOGLYCOLATE PHOSPHATASE"/>
    <property type="match status" value="1"/>
</dbReference>
<reference evidence="5 6" key="2">
    <citation type="submission" date="2020-03" db="EMBL/GenBank/DDBJ databases">
        <title>Kangsaoukella pontilimi gen. nov., sp. nov., a new member of the family Rhodobacteraceae isolated from a tidal mudflat.</title>
        <authorList>
            <person name="Kim I.S."/>
        </authorList>
    </citation>
    <scope>NUCLEOTIDE SEQUENCE [LARGE SCALE GENOMIC DNA]</scope>
    <source>
        <strain evidence="5 6">GH1-50</strain>
    </source>
</reference>
<dbReference type="InterPro" id="IPR023198">
    <property type="entry name" value="PGP-like_dom2"/>
</dbReference>
<dbReference type="EC" id="3.1.3.18" evidence="4"/>
<dbReference type="RefSeq" id="WP_227257993.1">
    <property type="nucleotide sequence ID" value="NZ_WUPT01000001.1"/>
</dbReference>
<dbReference type="InterPro" id="IPR023214">
    <property type="entry name" value="HAD_sf"/>
</dbReference>
<dbReference type="InterPro" id="IPR041492">
    <property type="entry name" value="HAD_2"/>
</dbReference>
<comment type="pathway">
    <text evidence="2">Organic acid metabolism; glycolate biosynthesis; glycolate from 2-phosphoglycolate: step 1/1.</text>
</comment>
<name>A0A7C9MDP3_9RHOB</name>
<keyword evidence="6" id="KW-1185">Reference proteome</keyword>
<dbReference type="NCBIfam" id="TIGR01509">
    <property type="entry name" value="HAD-SF-IA-v3"/>
    <property type="match status" value="1"/>
</dbReference>
<dbReference type="EMBL" id="WUPT01000001">
    <property type="protein sequence ID" value="MXQ07792.1"/>
    <property type="molecule type" value="Genomic_DNA"/>
</dbReference>
<dbReference type="NCBIfam" id="TIGR01549">
    <property type="entry name" value="HAD-SF-IA-v1"/>
    <property type="match status" value="1"/>
</dbReference>
<comment type="similarity">
    <text evidence="3">Belongs to the HAD-like hydrolase superfamily. CbbY/CbbZ/Gph/YieH family.</text>
</comment>
<dbReference type="Gene3D" id="3.40.50.1000">
    <property type="entry name" value="HAD superfamily/HAD-like"/>
    <property type="match status" value="1"/>
</dbReference>
<proteinExistence type="inferred from homology"/>
<reference evidence="5 6" key="1">
    <citation type="submission" date="2019-12" db="EMBL/GenBank/DDBJ databases">
        <authorList>
            <person name="Lee S.D."/>
        </authorList>
    </citation>
    <scope>NUCLEOTIDE SEQUENCE [LARGE SCALE GENOMIC DNA]</scope>
    <source>
        <strain evidence="5 6">GH1-50</strain>
    </source>
</reference>
<organism evidence="5 6">
    <name type="scientific">Kangsaoukella pontilimi</name>
    <dbReference type="NCBI Taxonomy" id="2691042"/>
    <lineage>
        <taxon>Bacteria</taxon>
        <taxon>Pseudomonadati</taxon>
        <taxon>Pseudomonadota</taxon>
        <taxon>Alphaproteobacteria</taxon>
        <taxon>Rhodobacterales</taxon>
        <taxon>Paracoccaceae</taxon>
        <taxon>Kangsaoukella</taxon>
    </lineage>
</organism>
<dbReference type="SFLD" id="SFLDG01135">
    <property type="entry name" value="C1.5.6:_HAD__Beta-PGM__Phospha"/>
    <property type="match status" value="1"/>
</dbReference>
<protein>
    <recommendedName>
        <fullName evidence="4">phosphoglycolate phosphatase</fullName>
        <ecNumber evidence="4">3.1.3.18</ecNumber>
    </recommendedName>
</protein>
<comment type="caution">
    <text evidence="5">The sequence shown here is derived from an EMBL/GenBank/DDBJ whole genome shotgun (WGS) entry which is preliminary data.</text>
</comment>
<evidence type="ECO:0000313" key="6">
    <source>
        <dbReference type="Proteomes" id="UP000480350"/>
    </source>
</evidence>
<dbReference type="SUPFAM" id="SSF56784">
    <property type="entry name" value="HAD-like"/>
    <property type="match status" value="1"/>
</dbReference>
<dbReference type="PRINTS" id="PR00413">
    <property type="entry name" value="HADHALOGNASE"/>
</dbReference>
<evidence type="ECO:0000256" key="3">
    <source>
        <dbReference type="ARBA" id="ARBA00006171"/>
    </source>
</evidence>
<evidence type="ECO:0000256" key="2">
    <source>
        <dbReference type="ARBA" id="ARBA00004818"/>
    </source>
</evidence>
<dbReference type="InterPro" id="IPR006439">
    <property type="entry name" value="HAD-SF_hydro_IA"/>
</dbReference>
<evidence type="ECO:0000256" key="1">
    <source>
        <dbReference type="ARBA" id="ARBA00000830"/>
    </source>
</evidence>
<dbReference type="Pfam" id="PF13419">
    <property type="entry name" value="HAD_2"/>
    <property type="match status" value="1"/>
</dbReference>
<keyword evidence="5" id="KW-0378">Hydrolase</keyword>
<dbReference type="GO" id="GO:0008967">
    <property type="term" value="F:phosphoglycolate phosphatase activity"/>
    <property type="evidence" value="ECO:0007669"/>
    <property type="project" value="UniProtKB-EC"/>
</dbReference>
<dbReference type="InterPro" id="IPR050155">
    <property type="entry name" value="HAD-like_hydrolase_sf"/>
</dbReference>
<comment type="catalytic activity">
    <reaction evidence="1">
        <text>2-phosphoglycolate + H2O = glycolate + phosphate</text>
        <dbReference type="Rhea" id="RHEA:14369"/>
        <dbReference type="ChEBI" id="CHEBI:15377"/>
        <dbReference type="ChEBI" id="CHEBI:29805"/>
        <dbReference type="ChEBI" id="CHEBI:43474"/>
        <dbReference type="ChEBI" id="CHEBI:58033"/>
        <dbReference type="EC" id="3.1.3.18"/>
    </reaction>
</comment>
<dbReference type="AlphaFoldDB" id="A0A7C9MDP3"/>